<dbReference type="Pfam" id="PF01710">
    <property type="entry name" value="HTH_Tnp_IS630"/>
    <property type="match status" value="1"/>
</dbReference>
<sequence length="127" mass="14386">MPSALSVDLRARVISAIEAGASRRQAAKRFGIGAASAIRWHERYRQEGRIAPKPMGGDRNSQRLEAQAALILRTYEEHPQSFLRELRDRLSERGVRASTSSLSRFFARHRITRKKGLSTRPSRSGRM</sequence>
<dbReference type="GO" id="GO:0006355">
    <property type="term" value="P:regulation of DNA-templated transcription"/>
    <property type="evidence" value="ECO:0007669"/>
    <property type="project" value="InterPro"/>
</dbReference>
<protein>
    <recommendedName>
        <fullName evidence="1">Paired domain-containing protein</fullName>
    </recommendedName>
</protein>
<dbReference type="AlphaFoldDB" id="A0A679KJ09"/>
<accession>A0A679KJ09</accession>
<dbReference type="InterPro" id="IPR009057">
    <property type="entry name" value="Homeodomain-like_sf"/>
</dbReference>
<dbReference type="GO" id="GO:0003677">
    <property type="term" value="F:DNA binding"/>
    <property type="evidence" value="ECO:0007669"/>
    <property type="project" value="InterPro"/>
</dbReference>
<gene>
    <name evidence="2" type="ORF">MBLL_04278</name>
</gene>
<reference evidence="2" key="1">
    <citation type="submission" date="2019-12" db="EMBL/GenBank/DDBJ databases">
        <authorList>
            <person name="Cremers G."/>
        </authorList>
    </citation>
    <scope>NUCLEOTIDE SEQUENCE</scope>
    <source>
        <strain evidence="2">Mbul2</strain>
    </source>
</reference>
<dbReference type="PROSITE" id="PS51057">
    <property type="entry name" value="PAIRED_2"/>
    <property type="match status" value="1"/>
</dbReference>
<dbReference type="InterPro" id="IPR001523">
    <property type="entry name" value="Paired_dom"/>
</dbReference>
<organism evidence="2">
    <name type="scientific">Methylobacterium bullatum</name>
    <dbReference type="NCBI Taxonomy" id="570505"/>
    <lineage>
        <taxon>Bacteria</taxon>
        <taxon>Pseudomonadati</taxon>
        <taxon>Pseudomonadota</taxon>
        <taxon>Alphaproteobacteria</taxon>
        <taxon>Hyphomicrobiales</taxon>
        <taxon>Methylobacteriaceae</taxon>
        <taxon>Methylobacterium</taxon>
    </lineage>
</organism>
<proteinExistence type="predicted"/>
<dbReference type="SUPFAM" id="SSF46689">
    <property type="entry name" value="Homeodomain-like"/>
    <property type="match status" value="1"/>
</dbReference>
<feature type="domain" description="Paired" evidence="1">
    <location>
        <begin position="1"/>
        <end position="115"/>
    </location>
</feature>
<evidence type="ECO:0000259" key="1">
    <source>
        <dbReference type="PROSITE" id="PS51057"/>
    </source>
</evidence>
<evidence type="ECO:0000313" key="2">
    <source>
        <dbReference type="EMBL" id="CAA2145156.1"/>
    </source>
</evidence>
<dbReference type="InterPro" id="IPR002622">
    <property type="entry name" value="Transposase_14"/>
</dbReference>
<dbReference type="EMBL" id="LR743511">
    <property type="protein sequence ID" value="CAA2145156.1"/>
    <property type="molecule type" value="Genomic_DNA"/>
</dbReference>
<name>A0A679KJ09_9HYPH</name>